<dbReference type="AlphaFoldDB" id="A0A3E5GX00"/>
<dbReference type="EMBL" id="QSVQ01000002">
    <property type="protein sequence ID" value="RGO54069.1"/>
    <property type="molecule type" value="Genomic_DNA"/>
</dbReference>
<evidence type="ECO:0000313" key="3">
    <source>
        <dbReference type="Proteomes" id="UP000261055"/>
    </source>
</evidence>
<gene>
    <name evidence="2" type="ORF">DXB12_02930</name>
</gene>
<dbReference type="Proteomes" id="UP000261055">
    <property type="component" value="Unassembled WGS sequence"/>
</dbReference>
<dbReference type="RefSeq" id="WP_009259805.1">
    <property type="nucleotide sequence ID" value="NZ_QSVQ01000002.1"/>
</dbReference>
<keyword evidence="1" id="KW-0732">Signal</keyword>
<proteinExistence type="predicted"/>
<keyword evidence="3" id="KW-1185">Reference proteome</keyword>
<evidence type="ECO:0008006" key="4">
    <source>
        <dbReference type="Google" id="ProtNLM"/>
    </source>
</evidence>
<accession>A0A3E5GX00</accession>
<evidence type="ECO:0000256" key="1">
    <source>
        <dbReference type="SAM" id="SignalP"/>
    </source>
</evidence>
<comment type="caution">
    <text evidence="2">The sequence shown here is derived from an EMBL/GenBank/DDBJ whole genome shotgun (WGS) entry which is preliminary data.</text>
</comment>
<reference evidence="2 3" key="1">
    <citation type="submission" date="2018-08" db="EMBL/GenBank/DDBJ databases">
        <title>A genome reference for cultivated species of the human gut microbiota.</title>
        <authorList>
            <person name="Zou Y."/>
            <person name="Xue W."/>
            <person name="Luo G."/>
        </authorList>
    </citation>
    <scope>NUCLEOTIDE SEQUENCE [LARGE SCALE GENOMIC DNA]</scope>
    <source>
        <strain evidence="2 3">OM02-12</strain>
    </source>
</reference>
<protein>
    <recommendedName>
        <fullName evidence="4">Lipoprotein</fullName>
    </recommendedName>
</protein>
<sequence>MTRIKRNKFGMGILVAFICLCAVGCHDSGGDQDMQMEAISETEEGLYISNTAPEKCYLCGTPEQSLLPFYEGQTNLGIISLNTFEFVPIEINRYDDYGNLIEEPAGFSTTSMQNTGENGFTAYITPNHDRGYANATIYFENDKELNIDEAADFLCTECLNQTLEECWNDDPFGMGVINFETEEIRLLERNITAFMFDDFYVSCDLRTSDDSDGDSHQMDLLIFYCPERYQ</sequence>
<feature type="signal peptide" evidence="1">
    <location>
        <begin position="1"/>
        <end position="27"/>
    </location>
</feature>
<evidence type="ECO:0000313" key="2">
    <source>
        <dbReference type="EMBL" id="RGO54069.1"/>
    </source>
</evidence>
<organism evidence="2 3">
    <name type="scientific">Dorea formicigenerans</name>
    <dbReference type="NCBI Taxonomy" id="39486"/>
    <lineage>
        <taxon>Bacteria</taxon>
        <taxon>Bacillati</taxon>
        <taxon>Bacillota</taxon>
        <taxon>Clostridia</taxon>
        <taxon>Lachnospirales</taxon>
        <taxon>Lachnospiraceae</taxon>
        <taxon>Dorea</taxon>
    </lineage>
</organism>
<feature type="chain" id="PRO_5038444302" description="Lipoprotein" evidence="1">
    <location>
        <begin position="28"/>
        <end position="230"/>
    </location>
</feature>
<name>A0A3E5GX00_9FIRM</name>